<name>A0A6A3KJ84_9STRA</name>
<dbReference type="Proteomes" id="UP000435112">
    <property type="component" value="Unassembled WGS sequence"/>
</dbReference>
<keyword evidence="3" id="KW-1185">Reference proteome</keyword>
<evidence type="ECO:0000313" key="2">
    <source>
        <dbReference type="EMBL" id="KAE9341976.1"/>
    </source>
</evidence>
<dbReference type="EMBL" id="QXFU01001284">
    <property type="protein sequence ID" value="KAE9005887.1"/>
    <property type="molecule type" value="Genomic_DNA"/>
</dbReference>
<dbReference type="Proteomes" id="UP000434957">
    <property type="component" value="Unassembled WGS sequence"/>
</dbReference>
<evidence type="ECO:0000313" key="3">
    <source>
        <dbReference type="Proteomes" id="UP000434957"/>
    </source>
</evidence>
<protein>
    <submittedName>
        <fullName evidence="1">Uncharacterized protein</fullName>
    </submittedName>
</protein>
<accession>A0A6A3KJ84</accession>
<dbReference type="OrthoDB" id="10278420at2759"/>
<dbReference type="EMBL" id="QXFT01000510">
    <property type="protein sequence ID" value="KAE9341976.1"/>
    <property type="molecule type" value="Genomic_DNA"/>
</dbReference>
<proteinExistence type="predicted"/>
<dbReference type="AlphaFoldDB" id="A0A6A3KJ84"/>
<sequence>MSNLRTKTDNKRAEIQVLLRHNREEIRRMELRCNHLAV</sequence>
<comment type="caution">
    <text evidence="1">The sequence shown here is derived from an EMBL/GenBank/DDBJ whole genome shotgun (WGS) entry which is preliminary data.</text>
</comment>
<organism evidence="1 4">
    <name type="scientific">Phytophthora rubi</name>
    <dbReference type="NCBI Taxonomy" id="129364"/>
    <lineage>
        <taxon>Eukaryota</taxon>
        <taxon>Sar</taxon>
        <taxon>Stramenopiles</taxon>
        <taxon>Oomycota</taxon>
        <taxon>Peronosporomycetes</taxon>
        <taxon>Peronosporales</taxon>
        <taxon>Peronosporaceae</taxon>
        <taxon>Phytophthora</taxon>
    </lineage>
</organism>
<evidence type="ECO:0000313" key="1">
    <source>
        <dbReference type="EMBL" id="KAE9005887.1"/>
    </source>
</evidence>
<reference evidence="1 4" key="1">
    <citation type="submission" date="2018-09" db="EMBL/GenBank/DDBJ databases">
        <title>Genomic investigation of the strawberry pathogen Phytophthora fragariae indicates pathogenicity is determined by transcriptional variation in three key races.</title>
        <authorList>
            <person name="Adams T.M."/>
            <person name="Armitage A.D."/>
            <person name="Sobczyk M.K."/>
            <person name="Bates H.J."/>
            <person name="Dunwell J.M."/>
            <person name="Nellist C.F."/>
            <person name="Harrison R.J."/>
        </authorList>
    </citation>
    <scope>NUCLEOTIDE SEQUENCE [LARGE SCALE GENOMIC DNA]</scope>
    <source>
        <strain evidence="1 4">SCRP324</strain>
        <strain evidence="2 3">SCRP333</strain>
    </source>
</reference>
<gene>
    <name evidence="1" type="ORF">PR002_g16641</name>
    <name evidence="2" type="ORF">PR003_g9717</name>
</gene>
<evidence type="ECO:0000313" key="4">
    <source>
        <dbReference type="Proteomes" id="UP000435112"/>
    </source>
</evidence>